<organism evidence="1 2">
    <name type="scientific">Chryseobacterium pennae</name>
    <dbReference type="NCBI Taxonomy" id="2258962"/>
    <lineage>
        <taxon>Bacteria</taxon>
        <taxon>Pseudomonadati</taxon>
        <taxon>Bacteroidota</taxon>
        <taxon>Flavobacteriia</taxon>
        <taxon>Flavobacteriales</taxon>
        <taxon>Weeksellaceae</taxon>
        <taxon>Chryseobacterium group</taxon>
        <taxon>Chryseobacterium</taxon>
    </lineage>
</organism>
<dbReference type="EMBL" id="QNVT01000009">
    <property type="protein sequence ID" value="REC62376.1"/>
    <property type="molecule type" value="Genomic_DNA"/>
</dbReference>
<accession>A0A3D9C9W2</accession>
<dbReference type="Proteomes" id="UP000256686">
    <property type="component" value="Unassembled WGS sequence"/>
</dbReference>
<dbReference type="RefSeq" id="WP_115970947.1">
    <property type="nucleotide sequence ID" value="NZ_QNVT01000009.1"/>
</dbReference>
<protein>
    <submittedName>
        <fullName evidence="1">Uncharacterized protein</fullName>
    </submittedName>
</protein>
<keyword evidence="2" id="KW-1185">Reference proteome</keyword>
<evidence type="ECO:0000313" key="2">
    <source>
        <dbReference type="Proteomes" id="UP000256686"/>
    </source>
</evidence>
<sequence length="196" mass="23439">MPLRDLEENDLSRYAFKALTTWGNIEDFKHFLPRLFDICARGSSKVDTDLLLRKLEYGNFKMWPEDERAAVEAFIWQWWQYRIATQSYFDHETFTGIYKISGDLDKILECWNTNIRENGFKILVDCIDNYYSDLIYDGKIFKDFKSEDIKKINSWIVKNKTNLEEGFFYFENKDVEFAETVSNVLFTVEKNCENLK</sequence>
<evidence type="ECO:0000313" key="1">
    <source>
        <dbReference type="EMBL" id="REC62376.1"/>
    </source>
</evidence>
<gene>
    <name evidence="1" type="ORF">DRF65_11745</name>
</gene>
<comment type="caution">
    <text evidence="1">The sequence shown here is derived from an EMBL/GenBank/DDBJ whole genome shotgun (WGS) entry which is preliminary data.</text>
</comment>
<name>A0A3D9C9W2_9FLAO</name>
<reference evidence="2" key="1">
    <citation type="submission" date="2018-06" db="EMBL/GenBank/DDBJ databases">
        <authorList>
            <person name="Lum Nde A."/>
            <person name="Hugo C."/>
        </authorList>
    </citation>
    <scope>NUCLEOTIDE SEQUENCE [LARGE SCALE GENOMIC DNA]</scope>
    <source>
        <strain evidence="2">1_F178</strain>
    </source>
</reference>
<proteinExistence type="predicted"/>
<dbReference type="AlphaFoldDB" id="A0A3D9C9W2"/>